<keyword evidence="2" id="KW-1185">Reference proteome</keyword>
<dbReference type="OrthoDB" id="5239534at2759"/>
<proteinExistence type="predicted"/>
<sequence length="68" mass="7540">MAAVPPRARRLVDDYLAPLDIDVEKCHVLSHRFLATFAALAAESHQQFLPTPISESILRPIADHGHGR</sequence>
<evidence type="ECO:0000313" key="1">
    <source>
        <dbReference type="EMBL" id="PHH83651.1"/>
    </source>
</evidence>
<dbReference type="Proteomes" id="UP000224854">
    <property type="component" value="Unassembled WGS sequence"/>
</dbReference>
<evidence type="ECO:0000313" key="2">
    <source>
        <dbReference type="Proteomes" id="UP000224854"/>
    </source>
</evidence>
<comment type="caution">
    <text evidence="1">The sequence shown here is derived from an EMBL/GenBank/DDBJ whole genome shotgun (WGS) entry which is preliminary data.</text>
</comment>
<organism evidence="1 2">
    <name type="scientific">Ophiocordyceps australis</name>
    <dbReference type="NCBI Taxonomy" id="1399860"/>
    <lineage>
        <taxon>Eukaryota</taxon>
        <taxon>Fungi</taxon>
        <taxon>Dikarya</taxon>
        <taxon>Ascomycota</taxon>
        <taxon>Pezizomycotina</taxon>
        <taxon>Sordariomycetes</taxon>
        <taxon>Hypocreomycetidae</taxon>
        <taxon>Hypocreales</taxon>
        <taxon>Ophiocordycipitaceae</taxon>
        <taxon>Ophiocordyceps</taxon>
    </lineage>
</organism>
<reference evidence="1 2" key="1">
    <citation type="submission" date="2017-06" db="EMBL/GenBank/DDBJ databases">
        <title>Ant-infecting Ophiocordyceps genomes reveal a high diversity of potential behavioral manipulation genes and a possible major role for enterotoxins.</title>
        <authorList>
            <person name="De Bekker C."/>
            <person name="Evans H.C."/>
            <person name="Brachmann A."/>
            <person name="Hughes D.P."/>
        </authorList>
    </citation>
    <scope>NUCLEOTIDE SEQUENCE [LARGE SCALE GENOMIC DNA]</scope>
    <source>
        <strain evidence="1 2">1348a</strain>
    </source>
</reference>
<name>A0A2C5ZW88_9HYPO</name>
<protein>
    <submittedName>
        <fullName evidence="1">Uncharacterized protein</fullName>
    </submittedName>
</protein>
<gene>
    <name evidence="1" type="ORF">CDD82_5409</name>
</gene>
<dbReference type="EMBL" id="NJEU01000005">
    <property type="protein sequence ID" value="PHH83651.1"/>
    <property type="molecule type" value="Genomic_DNA"/>
</dbReference>
<accession>A0A2C5ZW88</accession>
<dbReference type="AlphaFoldDB" id="A0A2C5ZW88"/>